<dbReference type="AlphaFoldDB" id="A0A1T4WV68"/>
<dbReference type="Proteomes" id="UP000190460">
    <property type="component" value="Unassembled WGS sequence"/>
</dbReference>
<dbReference type="STRING" id="92487.SAMN02745130_02185"/>
<organism evidence="1 2">
    <name type="scientific">Thiothrix eikelboomii</name>
    <dbReference type="NCBI Taxonomy" id="92487"/>
    <lineage>
        <taxon>Bacteria</taxon>
        <taxon>Pseudomonadati</taxon>
        <taxon>Pseudomonadota</taxon>
        <taxon>Gammaproteobacteria</taxon>
        <taxon>Thiotrichales</taxon>
        <taxon>Thiotrichaceae</taxon>
        <taxon>Thiothrix</taxon>
    </lineage>
</organism>
<protein>
    <submittedName>
        <fullName evidence="1">Uncharacterized protein</fullName>
    </submittedName>
</protein>
<dbReference type="RefSeq" id="WP_078922672.1">
    <property type="nucleotide sequence ID" value="NZ_FUYB01000009.1"/>
</dbReference>
<name>A0A1T4WV68_9GAMM</name>
<dbReference type="EMBL" id="FUYB01000009">
    <property type="protein sequence ID" value="SKA81272.1"/>
    <property type="molecule type" value="Genomic_DNA"/>
</dbReference>
<sequence length="153" mass="16314">MALTTAQLRDNLISQQQAEAANLIALMESVVDGRLNVVNVDMTALAAKISAVNELLDGDETTEGFQAFQSLVARVLALETSSSEHALLIGGLRSDLDALGVRVTNIEAAIQEFPTRDELKASHEQSAQAFINRLWVGRTRPAGLPNADGTSSV</sequence>
<proteinExistence type="predicted"/>
<evidence type="ECO:0000313" key="1">
    <source>
        <dbReference type="EMBL" id="SKA81272.1"/>
    </source>
</evidence>
<evidence type="ECO:0000313" key="2">
    <source>
        <dbReference type="Proteomes" id="UP000190460"/>
    </source>
</evidence>
<reference evidence="1 2" key="1">
    <citation type="submission" date="2017-02" db="EMBL/GenBank/DDBJ databases">
        <authorList>
            <person name="Peterson S.W."/>
        </authorList>
    </citation>
    <scope>NUCLEOTIDE SEQUENCE [LARGE SCALE GENOMIC DNA]</scope>
    <source>
        <strain evidence="1 2">ATCC 49788</strain>
    </source>
</reference>
<keyword evidence="2" id="KW-1185">Reference proteome</keyword>
<accession>A0A1T4WV68</accession>
<gene>
    <name evidence="1" type="ORF">SAMN02745130_02185</name>
</gene>